<dbReference type="OrthoDB" id="9813426at2"/>
<dbReference type="GO" id="GO:0005886">
    <property type="term" value="C:plasma membrane"/>
    <property type="evidence" value="ECO:0007669"/>
    <property type="project" value="UniProtKB-SubCell"/>
</dbReference>
<accession>D1CA65</accession>
<evidence type="ECO:0000256" key="6">
    <source>
        <dbReference type="SAM" id="Phobius"/>
    </source>
</evidence>
<dbReference type="eggNOG" id="COG0586">
    <property type="taxonomic scope" value="Bacteria"/>
</dbReference>
<evidence type="ECO:0000256" key="1">
    <source>
        <dbReference type="ARBA" id="ARBA00004651"/>
    </source>
</evidence>
<protein>
    <submittedName>
        <fullName evidence="8">SNARE associated Golgi protein-related protein</fullName>
    </submittedName>
</protein>
<evidence type="ECO:0000256" key="3">
    <source>
        <dbReference type="ARBA" id="ARBA00022692"/>
    </source>
</evidence>
<keyword evidence="9" id="KW-1185">Reference proteome</keyword>
<reference evidence="9" key="1">
    <citation type="submission" date="2009-11" db="EMBL/GenBank/DDBJ databases">
        <title>The complete chromosome 2 of Sphaerobacter thermophilus DSM 20745.</title>
        <authorList>
            <person name="Lucas S."/>
            <person name="Copeland A."/>
            <person name="Lapidus A."/>
            <person name="Glavina del Rio T."/>
            <person name="Dalin E."/>
            <person name="Tice H."/>
            <person name="Bruce D."/>
            <person name="Goodwin L."/>
            <person name="Pitluck S."/>
            <person name="Kyrpides N."/>
            <person name="Mavromatis K."/>
            <person name="Ivanova N."/>
            <person name="Mikhailova N."/>
            <person name="LaButti K.M."/>
            <person name="Clum A."/>
            <person name="Sun H.I."/>
            <person name="Brettin T."/>
            <person name="Detter J.C."/>
            <person name="Han C."/>
            <person name="Larimer F."/>
            <person name="Land M."/>
            <person name="Hauser L."/>
            <person name="Markowitz V."/>
            <person name="Cheng J.F."/>
            <person name="Hugenholtz P."/>
            <person name="Woyke T."/>
            <person name="Wu D."/>
            <person name="Steenblock K."/>
            <person name="Schneider S."/>
            <person name="Pukall R."/>
            <person name="Goeker M."/>
            <person name="Klenk H.P."/>
            <person name="Eisen J.A."/>
        </authorList>
    </citation>
    <scope>NUCLEOTIDE SEQUENCE [LARGE SCALE GENOMIC DNA]</scope>
    <source>
        <strain evidence="9">ATCC 49802 / DSM 20745 / S 6022</strain>
    </source>
</reference>
<name>D1CA65_SPHTD</name>
<dbReference type="PANTHER" id="PTHR42709:SF6">
    <property type="entry name" value="UNDECAPRENYL PHOSPHATE TRANSPORTER A"/>
    <property type="match status" value="1"/>
</dbReference>
<dbReference type="RefSeq" id="WP_012873743.1">
    <property type="nucleotide sequence ID" value="NC_013524.1"/>
</dbReference>
<proteinExistence type="predicted"/>
<gene>
    <name evidence="8" type="ordered locus">Sthe_3308</name>
</gene>
<dbReference type="Pfam" id="PF09335">
    <property type="entry name" value="VTT_dom"/>
    <property type="match status" value="1"/>
</dbReference>
<keyword evidence="5 6" id="KW-0472">Membrane</keyword>
<dbReference type="InterPro" id="IPR032816">
    <property type="entry name" value="VTT_dom"/>
</dbReference>
<dbReference type="InterPro" id="IPR051311">
    <property type="entry name" value="DedA_domain"/>
</dbReference>
<evidence type="ECO:0000256" key="5">
    <source>
        <dbReference type="ARBA" id="ARBA00023136"/>
    </source>
</evidence>
<evidence type="ECO:0000259" key="7">
    <source>
        <dbReference type="Pfam" id="PF09335"/>
    </source>
</evidence>
<keyword evidence="3 6" id="KW-0812">Transmembrane</keyword>
<keyword evidence="4 6" id="KW-1133">Transmembrane helix</keyword>
<feature type="transmembrane region" description="Helical" evidence="6">
    <location>
        <begin position="12"/>
        <end position="30"/>
    </location>
</feature>
<dbReference type="HOGENOM" id="CLU_044208_1_1_0"/>
<feature type="transmembrane region" description="Helical" evidence="6">
    <location>
        <begin position="136"/>
        <end position="159"/>
    </location>
</feature>
<dbReference type="PANTHER" id="PTHR42709">
    <property type="entry name" value="ALKALINE PHOSPHATASE LIKE PROTEIN"/>
    <property type="match status" value="1"/>
</dbReference>
<dbReference type="STRING" id="479434.Sthe_3308"/>
<evidence type="ECO:0000256" key="2">
    <source>
        <dbReference type="ARBA" id="ARBA00022475"/>
    </source>
</evidence>
<reference evidence="8 9" key="2">
    <citation type="journal article" date="2010" name="Stand. Genomic Sci.">
        <title>Complete genome sequence of Desulfohalobium retbaense type strain (HR(100)).</title>
        <authorList>
            <person name="Spring S."/>
            <person name="Nolan M."/>
            <person name="Lapidus A."/>
            <person name="Glavina Del Rio T."/>
            <person name="Copeland A."/>
            <person name="Tice H."/>
            <person name="Cheng J.F."/>
            <person name="Lucas S."/>
            <person name="Land M."/>
            <person name="Chen F."/>
            <person name="Bruce D."/>
            <person name="Goodwin L."/>
            <person name="Pitluck S."/>
            <person name="Ivanova N."/>
            <person name="Mavromatis K."/>
            <person name="Mikhailova N."/>
            <person name="Pati A."/>
            <person name="Chen A."/>
            <person name="Palaniappan K."/>
            <person name="Hauser L."/>
            <person name="Chang Y.J."/>
            <person name="Jeffries C.D."/>
            <person name="Munk C."/>
            <person name="Kiss H."/>
            <person name="Chain P."/>
            <person name="Han C."/>
            <person name="Brettin T."/>
            <person name="Detter J.C."/>
            <person name="Schuler E."/>
            <person name="Goker M."/>
            <person name="Rohde M."/>
            <person name="Bristow J."/>
            <person name="Eisen J.A."/>
            <person name="Markowitz V."/>
            <person name="Hugenholtz P."/>
            <person name="Kyrpides N.C."/>
            <person name="Klenk H.P."/>
        </authorList>
    </citation>
    <scope>NUCLEOTIDE SEQUENCE [LARGE SCALE GENOMIC DNA]</scope>
    <source>
        <strain evidence="9">ATCC 49802 / DSM 20745 / S 6022</strain>
    </source>
</reference>
<feature type="domain" description="VTT" evidence="7">
    <location>
        <begin position="30"/>
        <end position="155"/>
    </location>
</feature>
<dbReference type="KEGG" id="sti:Sthe_3308"/>
<feature type="transmembrane region" description="Helical" evidence="6">
    <location>
        <begin position="50"/>
        <end position="72"/>
    </location>
</feature>
<sequence>MSEWTTQVLESLGYLGLWLVLVVENLFPPIPSELVLPLAGFFVGRGQMNLWFAVLAATAGSYTGALVLYALGRWGGRPLVLRYGHILRIDEALLGRAEHWFGSWGDWVVLGARVVPIARSVVSVPAGTMRMPILRFSVLTVIGSSIWNLILIGAGVLLGRNWERVSHWVETYSNVVLVLLVLAVIGGGVYWLYRYRMKPGDSRR</sequence>
<dbReference type="Proteomes" id="UP000002027">
    <property type="component" value="Chromosome 2"/>
</dbReference>
<dbReference type="AlphaFoldDB" id="D1CA65"/>
<comment type="subcellular location">
    <subcellularLocation>
        <location evidence="1">Cell membrane</location>
        <topology evidence="1">Multi-pass membrane protein</topology>
    </subcellularLocation>
</comment>
<dbReference type="FunCoup" id="D1CA65">
    <property type="interactions" value="311"/>
</dbReference>
<organism evidence="8 9">
    <name type="scientific">Sphaerobacter thermophilus (strain ATCC 49802 / DSM 20745 / KCCM 41009 / NCIMB 13125 / S 6022)</name>
    <dbReference type="NCBI Taxonomy" id="479434"/>
    <lineage>
        <taxon>Bacteria</taxon>
        <taxon>Pseudomonadati</taxon>
        <taxon>Thermomicrobiota</taxon>
        <taxon>Thermomicrobia</taxon>
        <taxon>Sphaerobacterales</taxon>
        <taxon>Sphaerobacterineae</taxon>
        <taxon>Sphaerobacteraceae</taxon>
        <taxon>Sphaerobacter</taxon>
    </lineage>
</organism>
<evidence type="ECO:0000313" key="8">
    <source>
        <dbReference type="EMBL" id="ACZ40708.1"/>
    </source>
</evidence>
<keyword evidence="2" id="KW-1003">Cell membrane</keyword>
<feature type="transmembrane region" description="Helical" evidence="6">
    <location>
        <begin position="171"/>
        <end position="193"/>
    </location>
</feature>
<evidence type="ECO:0000256" key="4">
    <source>
        <dbReference type="ARBA" id="ARBA00022989"/>
    </source>
</evidence>
<dbReference type="EMBL" id="CP001824">
    <property type="protein sequence ID" value="ACZ40708.1"/>
    <property type="molecule type" value="Genomic_DNA"/>
</dbReference>
<dbReference type="InParanoid" id="D1CA65"/>
<evidence type="ECO:0000313" key="9">
    <source>
        <dbReference type="Proteomes" id="UP000002027"/>
    </source>
</evidence>